<name>A0A383DJQ9_9ZZZZ</name>
<sequence length="215" mass="24231">LGSYYMYKLYRIPARPFWDHWQTGSAFYGTILSLGGLLFGVLLLPFAFSEALIAEIAVVSLAGLLLEAVGHVVHRFDVRKTGEGQASFFEQITTFGKSYQLRNALLIVNMMLMIILIVYPSALLLIMSFITILLSAYLGRILFYALVIPTTMPGAFFWKNDKFKEHAIESGLSEMPQLAVMPQRHHKFDFKALLKVIKESSFQDALTQIKSIVKG</sequence>
<dbReference type="GO" id="GO:0016020">
    <property type="term" value="C:membrane"/>
    <property type="evidence" value="ECO:0007669"/>
    <property type="project" value="InterPro"/>
</dbReference>
<accession>A0A383DJQ9</accession>
<dbReference type="GO" id="GO:0019645">
    <property type="term" value="P:anaerobic electron transport chain"/>
    <property type="evidence" value="ECO:0007669"/>
    <property type="project" value="InterPro"/>
</dbReference>
<proteinExistence type="predicted"/>
<dbReference type="AlphaFoldDB" id="A0A383DJQ9"/>
<feature type="non-terminal residue" evidence="2">
    <location>
        <position position="1"/>
    </location>
</feature>
<dbReference type="EMBL" id="UINC01217796">
    <property type="protein sequence ID" value="SVE44554.1"/>
    <property type="molecule type" value="Genomic_DNA"/>
</dbReference>
<evidence type="ECO:0000256" key="1">
    <source>
        <dbReference type="SAM" id="Phobius"/>
    </source>
</evidence>
<keyword evidence="1" id="KW-1133">Transmembrane helix</keyword>
<evidence type="ECO:0000313" key="2">
    <source>
        <dbReference type="EMBL" id="SVE44554.1"/>
    </source>
</evidence>
<feature type="transmembrane region" description="Helical" evidence="1">
    <location>
        <begin position="141"/>
        <end position="158"/>
    </location>
</feature>
<dbReference type="Pfam" id="PF04976">
    <property type="entry name" value="DmsC"/>
    <property type="match status" value="1"/>
</dbReference>
<reference evidence="2" key="1">
    <citation type="submission" date="2018-05" db="EMBL/GenBank/DDBJ databases">
        <authorList>
            <person name="Lanie J.A."/>
            <person name="Ng W.-L."/>
            <person name="Kazmierczak K.M."/>
            <person name="Andrzejewski T.M."/>
            <person name="Davidsen T.M."/>
            <person name="Wayne K.J."/>
            <person name="Tettelin H."/>
            <person name="Glass J.I."/>
            <person name="Rusch D."/>
            <person name="Podicherti R."/>
            <person name="Tsui H.-C.T."/>
            <person name="Winkler M.E."/>
        </authorList>
    </citation>
    <scope>NUCLEOTIDE SEQUENCE</scope>
</reference>
<protein>
    <submittedName>
        <fullName evidence="2">Uncharacterized protein</fullName>
    </submittedName>
</protein>
<organism evidence="2">
    <name type="scientific">marine metagenome</name>
    <dbReference type="NCBI Taxonomy" id="408172"/>
    <lineage>
        <taxon>unclassified sequences</taxon>
        <taxon>metagenomes</taxon>
        <taxon>ecological metagenomes</taxon>
    </lineage>
</organism>
<dbReference type="InterPro" id="IPR007059">
    <property type="entry name" value="DmsC"/>
</dbReference>
<feature type="transmembrane region" description="Helical" evidence="1">
    <location>
        <begin position="25"/>
        <end position="46"/>
    </location>
</feature>
<keyword evidence="1" id="KW-0472">Membrane</keyword>
<keyword evidence="1" id="KW-0812">Transmembrane</keyword>
<gene>
    <name evidence="2" type="ORF">METZ01_LOCUS497408</name>
</gene>
<feature type="transmembrane region" description="Helical" evidence="1">
    <location>
        <begin position="106"/>
        <end position="135"/>
    </location>
</feature>
<feature type="transmembrane region" description="Helical" evidence="1">
    <location>
        <begin position="52"/>
        <end position="73"/>
    </location>
</feature>